<dbReference type="SUPFAM" id="SSF52540">
    <property type="entry name" value="P-loop containing nucleoside triphosphate hydrolases"/>
    <property type="match status" value="1"/>
</dbReference>
<dbReference type="GO" id="GO:0003676">
    <property type="term" value="F:nucleic acid binding"/>
    <property type="evidence" value="ECO:0007669"/>
    <property type="project" value="InterPro"/>
</dbReference>
<dbReference type="GO" id="GO:0005524">
    <property type="term" value="F:ATP binding"/>
    <property type="evidence" value="ECO:0007669"/>
    <property type="project" value="InterPro"/>
</dbReference>
<dbReference type="PANTHER" id="PTHR14074:SF16">
    <property type="entry name" value="ANTIVIRAL INNATE IMMUNE RESPONSE RECEPTOR RIG-I"/>
    <property type="match status" value="1"/>
</dbReference>
<dbReference type="InterPro" id="IPR051363">
    <property type="entry name" value="RLR_Helicase"/>
</dbReference>
<dbReference type="InterPro" id="IPR027417">
    <property type="entry name" value="P-loop_NTPase"/>
</dbReference>
<proteinExistence type="predicted"/>
<organism evidence="2">
    <name type="scientific">Anisakis simplex</name>
    <name type="common">Herring worm</name>
    <dbReference type="NCBI Taxonomy" id="6269"/>
    <lineage>
        <taxon>Eukaryota</taxon>
        <taxon>Metazoa</taxon>
        <taxon>Ecdysozoa</taxon>
        <taxon>Nematoda</taxon>
        <taxon>Chromadorea</taxon>
        <taxon>Rhabditida</taxon>
        <taxon>Spirurina</taxon>
        <taxon>Ascaridomorpha</taxon>
        <taxon>Ascaridoidea</taxon>
        <taxon>Anisakidae</taxon>
        <taxon>Anisakis</taxon>
        <taxon>Anisakis simplex complex</taxon>
    </lineage>
</organism>
<dbReference type="PANTHER" id="PTHR14074">
    <property type="entry name" value="HELICASE WITH DEATH DOMAIN-RELATED"/>
    <property type="match status" value="1"/>
</dbReference>
<dbReference type="InterPro" id="IPR011545">
    <property type="entry name" value="DEAD/DEAH_box_helicase_dom"/>
</dbReference>
<reference evidence="2" key="1">
    <citation type="submission" date="2017-02" db="UniProtKB">
        <authorList>
            <consortium name="WormBaseParasite"/>
        </authorList>
    </citation>
    <scope>IDENTIFICATION</scope>
</reference>
<evidence type="ECO:0000313" key="2">
    <source>
        <dbReference type="WBParaSite" id="ASIM_0001859201-mRNA-1"/>
    </source>
</evidence>
<dbReference type="AlphaFoldDB" id="A0A0M3KC93"/>
<evidence type="ECO:0000259" key="1">
    <source>
        <dbReference type="PROSITE" id="PS51192"/>
    </source>
</evidence>
<dbReference type="WBParaSite" id="ASIM_0001859201-mRNA-1">
    <property type="protein sequence ID" value="ASIM_0001859201-mRNA-1"/>
    <property type="gene ID" value="ASIM_0001859201"/>
</dbReference>
<dbReference type="Pfam" id="PF00270">
    <property type="entry name" value="DEAD"/>
    <property type="match status" value="1"/>
</dbReference>
<name>A0A0M3KC93_ANISI</name>
<dbReference type="PROSITE" id="PS51192">
    <property type="entry name" value="HELICASE_ATP_BIND_1"/>
    <property type="match status" value="1"/>
</dbReference>
<sequence>LHRHLHRLMEHNYRSEILQVLCRSKEFLEVMDPLTICKQLSILSDQHQRIFQSIQQIVPGKGAQLANKHILRSLPELGRETLFDFLHAVTVCGTEGERLVEQMIPNFQQLYRTVYFVGVNTTVRDVLDSCAKSGEACPFEVDISYQTFPPSEPQKIIDDVLEDIYDEDEIPLRHYQEELAEAAYNGQNTVVCAPTGSGKTVVAASVIRKHLLQGLVAKKRNKVCFLVSNTTFLEQQAELLRRFLRKRFKIIALSGATSAEAPRLLTIVDNDVVVITPQLIVNLIKAQNTEEDCVRFSLTMFSLLIFDEAHHTSESHPYNVQVVGLTASLGVGKAKSEEEAREHILRMCANLDADVLSRVRRYESELREFSRIATDETILVMSSHNNTPFFHAIIELMGKFEEMFAEGSFCECSSER</sequence>
<accession>A0A0M3KC93</accession>
<dbReference type="InterPro" id="IPR014001">
    <property type="entry name" value="Helicase_ATP-bd"/>
</dbReference>
<protein>
    <submittedName>
        <fullName evidence="2">Dicer-related helicase (inferred by orthology to a C. elegans protein)</fullName>
    </submittedName>
</protein>
<dbReference type="GO" id="GO:0005737">
    <property type="term" value="C:cytoplasm"/>
    <property type="evidence" value="ECO:0007669"/>
    <property type="project" value="TreeGrafter"/>
</dbReference>
<dbReference type="Gene3D" id="3.40.50.300">
    <property type="entry name" value="P-loop containing nucleotide triphosphate hydrolases"/>
    <property type="match status" value="1"/>
</dbReference>
<dbReference type="SMART" id="SM00487">
    <property type="entry name" value="DEXDc"/>
    <property type="match status" value="1"/>
</dbReference>
<feature type="domain" description="Helicase ATP-binding" evidence="1">
    <location>
        <begin position="180"/>
        <end position="347"/>
    </location>
</feature>